<dbReference type="OrthoDB" id="5865523at2759"/>
<evidence type="ECO:0000313" key="2">
    <source>
        <dbReference type="Proteomes" id="UP000054047"/>
    </source>
</evidence>
<dbReference type="Proteomes" id="UP000054047">
    <property type="component" value="Unassembled WGS sequence"/>
</dbReference>
<reference evidence="1 2" key="1">
    <citation type="submission" date="2013-12" db="EMBL/GenBank/DDBJ databases">
        <title>Draft genome of the parsitic nematode Ancylostoma duodenale.</title>
        <authorList>
            <person name="Mitreva M."/>
        </authorList>
    </citation>
    <scope>NUCLEOTIDE SEQUENCE [LARGE SCALE GENOMIC DNA]</scope>
    <source>
        <strain evidence="1 2">Zhejiang</strain>
    </source>
</reference>
<keyword evidence="2" id="KW-1185">Reference proteome</keyword>
<protein>
    <submittedName>
        <fullName evidence="1">Uncharacterized protein</fullName>
    </submittedName>
</protein>
<name>A0A0C2D6X6_9BILA</name>
<dbReference type="EMBL" id="KN727588">
    <property type="protein sequence ID" value="KIH65363.1"/>
    <property type="molecule type" value="Genomic_DNA"/>
</dbReference>
<dbReference type="PANTHER" id="PTHR22954:SF3">
    <property type="entry name" value="PROTEIN CBG08539"/>
    <property type="match status" value="1"/>
</dbReference>
<sequence length="512" mass="57583">MATIRGCKSQLTRAINNLQQGLNQYDQVPLDSNGIENEPPNTRPRRIAERKIDLIAAKSRLEDLLLELRTKFQAAVDFAQRAPINPDSIPPIEDIDNHWVEHNGEEIEEEARKALSVIKATYRQLEIQYHIGSPHSVPPTTQIRREAAAAPDTPPPGLENTPRRILSSTNAVLNPPQEFSQPQSMHNGSVSPQQIDPTMILPSQLQKLEIEPYYGDIARFSEFWCCFDTLVFSNVNIPIAAKFQHLKRALKGDAALVLRGFLTTPENYPRVIKLLHKRYNRPHYARSLIYRQLKELPHASASANSQQKTRHELAKRQHASGTTWNLEQLIEGLEAVVEELEAIDDYQNAVVLHRLDLIQKYAAFAARRTTPPTDVAVIFLYDSVAAFKDIPVVIVECKVVSVAVEITTFLSVITGTADVIRQVHFLALLMQETIEDRVERSIGCLAADILQESRPTMVTGPVIHHSIVVVVLTIDIDRGPEVADAHPSMLRIVFHQILVEYHLQIQSGTNPH</sequence>
<organism evidence="1 2">
    <name type="scientific">Ancylostoma duodenale</name>
    <dbReference type="NCBI Taxonomy" id="51022"/>
    <lineage>
        <taxon>Eukaryota</taxon>
        <taxon>Metazoa</taxon>
        <taxon>Ecdysozoa</taxon>
        <taxon>Nematoda</taxon>
        <taxon>Chromadorea</taxon>
        <taxon>Rhabditida</taxon>
        <taxon>Rhabditina</taxon>
        <taxon>Rhabditomorpha</taxon>
        <taxon>Strongyloidea</taxon>
        <taxon>Ancylostomatidae</taxon>
        <taxon>Ancylostomatinae</taxon>
        <taxon>Ancylostoma</taxon>
    </lineage>
</organism>
<dbReference type="Pfam" id="PF03564">
    <property type="entry name" value="DUF1759"/>
    <property type="match status" value="1"/>
</dbReference>
<accession>A0A0C2D6X6</accession>
<dbReference type="AlphaFoldDB" id="A0A0C2D6X6"/>
<gene>
    <name evidence="1" type="ORF">ANCDUO_04312</name>
</gene>
<proteinExistence type="predicted"/>
<evidence type="ECO:0000313" key="1">
    <source>
        <dbReference type="EMBL" id="KIH65363.1"/>
    </source>
</evidence>
<dbReference type="InterPro" id="IPR005312">
    <property type="entry name" value="DUF1759"/>
</dbReference>
<dbReference type="PANTHER" id="PTHR22954">
    <property type="entry name" value="RETROVIRAL PROTEASE-RELATED"/>
    <property type="match status" value="1"/>
</dbReference>